<proteinExistence type="predicted"/>
<reference evidence="2 3" key="1">
    <citation type="submission" date="2023-05" db="EMBL/GenBank/DDBJ databases">
        <title>B98-5 Cell Line De Novo Hybrid Assembly: An Optical Mapping Approach.</title>
        <authorList>
            <person name="Kananen K."/>
            <person name="Auerbach J.A."/>
            <person name="Kautto E."/>
            <person name="Blachly J.S."/>
        </authorList>
    </citation>
    <scope>NUCLEOTIDE SEQUENCE [LARGE SCALE GENOMIC DNA]</scope>
    <source>
        <strain evidence="2">B95-8</strain>
        <tissue evidence="2">Cell line</tissue>
    </source>
</reference>
<comment type="caution">
    <text evidence="2">The sequence shown here is derived from an EMBL/GenBank/DDBJ whole genome shotgun (WGS) entry which is preliminary data.</text>
</comment>
<sequence>MTAQGHIQTLPCSGHFLDFVIIKGRVPEEPFKITRNIRTRAVSVNSDHVETTGLQPEFPSEWEQNVSSRVLPHQARLKQSFSACAPSSPGQPRGKGSIVPALRPSCSQRPGPLRVMEGRDWN</sequence>
<accession>A0ABQ9U4W8</accession>
<dbReference type="EMBL" id="JASSZA010000015">
    <property type="protein sequence ID" value="KAK2092105.1"/>
    <property type="molecule type" value="Genomic_DNA"/>
</dbReference>
<dbReference type="Proteomes" id="UP001266305">
    <property type="component" value="Unassembled WGS sequence"/>
</dbReference>
<keyword evidence="3" id="KW-1185">Reference proteome</keyword>
<organism evidence="2 3">
    <name type="scientific">Saguinus oedipus</name>
    <name type="common">Cotton-top tamarin</name>
    <name type="synonym">Oedipomidas oedipus</name>
    <dbReference type="NCBI Taxonomy" id="9490"/>
    <lineage>
        <taxon>Eukaryota</taxon>
        <taxon>Metazoa</taxon>
        <taxon>Chordata</taxon>
        <taxon>Craniata</taxon>
        <taxon>Vertebrata</taxon>
        <taxon>Euteleostomi</taxon>
        <taxon>Mammalia</taxon>
        <taxon>Eutheria</taxon>
        <taxon>Euarchontoglires</taxon>
        <taxon>Primates</taxon>
        <taxon>Haplorrhini</taxon>
        <taxon>Platyrrhini</taxon>
        <taxon>Cebidae</taxon>
        <taxon>Callitrichinae</taxon>
        <taxon>Saguinus</taxon>
    </lineage>
</organism>
<gene>
    <name evidence="2" type="ORF">P7K49_028633</name>
</gene>
<evidence type="ECO:0000313" key="3">
    <source>
        <dbReference type="Proteomes" id="UP001266305"/>
    </source>
</evidence>
<protein>
    <submittedName>
        <fullName evidence="2">Uncharacterized protein</fullName>
    </submittedName>
</protein>
<evidence type="ECO:0000313" key="2">
    <source>
        <dbReference type="EMBL" id="KAK2092105.1"/>
    </source>
</evidence>
<evidence type="ECO:0000256" key="1">
    <source>
        <dbReference type="SAM" id="MobiDB-lite"/>
    </source>
</evidence>
<feature type="region of interest" description="Disordered" evidence="1">
    <location>
        <begin position="82"/>
        <end position="122"/>
    </location>
</feature>
<name>A0ABQ9U4W8_SAGOE</name>